<name>A0A0X8FDS6_9LACT</name>
<evidence type="ECO:0000256" key="1">
    <source>
        <dbReference type="SAM" id="MobiDB-lite"/>
    </source>
</evidence>
<dbReference type="EMBL" id="JAOTML010000003">
    <property type="protein sequence ID" value="MCY3053187.1"/>
    <property type="molecule type" value="Genomic_DNA"/>
</dbReference>
<organism evidence="3 4">
    <name type="scientific">Aerococcus urinae</name>
    <dbReference type="NCBI Taxonomy" id="1376"/>
    <lineage>
        <taxon>Bacteria</taxon>
        <taxon>Bacillati</taxon>
        <taxon>Bacillota</taxon>
        <taxon>Bacilli</taxon>
        <taxon>Lactobacillales</taxon>
        <taxon>Aerococcaceae</taxon>
        <taxon>Aerococcus</taxon>
    </lineage>
</organism>
<gene>
    <name evidence="3" type="ORF">I6G68_07810</name>
    <name evidence="2" type="ORF">ODY43_04205</name>
</gene>
<evidence type="ECO:0000313" key="5">
    <source>
        <dbReference type="Proteomes" id="UP001069145"/>
    </source>
</evidence>
<dbReference type="EMBL" id="CP065662">
    <property type="protein sequence ID" value="QPS01261.1"/>
    <property type="molecule type" value="Genomic_DNA"/>
</dbReference>
<protein>
    <submittedName>
        <fullName evidence="3">Uncharacterized protein</fullName>
    </submittedName>
</protein>
<evidence type="ECO:0000313" key="2">
    <source>
        <dbReference type="EMBL" id="MCY3053187.1"/>
    </source>
</evidence>
<dbReference type="AlphaFoldDB" id="A0A0X8FDS6"/>
<accession>A0A0X8FDS6</accession>
<dbReference type="GeneID" id="35767631"/>
<reference evidence="2" key="2">
    <citation type="submission" date="2022-09" db="EMBL/GenBank/DDBJ databases">
        <title>Aerococcus urinae taxonomy study.</title>
        <authorList>
            <person name="Christensen J."/>
            <person name="Senneby E."/>
        </authorList>
    </citation>
    <scope>NUCLEOTIDE SEQUENCE</scope>
    <source>
        <strain evidence="2">NLD-066-U95</strain>
    </source>
</reference>
<evidence type="ECO:0000313" key="4">
    <source>
        <dbReference type="Proteomes" id="UP000594771"/>
    </source>
</evidence>
<dbReference type="Proteomes" id="UP000594771">
    <property type="component" value="Chromosome"/>
</dbReference>
<dbReference type="RefSeq" id="WP_060777897.1">
    <property type="nucleotide sequence ID" value="NZ_CAJHLF010000003.1"/>
</dbReference>
<feature type="compositionally biased region" description="Polar residues" evidence="1">
    <location>
        <begin position="61"/>
        <end position="80"/>
    </location>
</feature>
<proteinExistence type="predicted"/>
<dbReference type="Proteomes" id="UP001069145">
    <property type="component" value="Unassembled WGS sequence"/>
</dbReference>
<feature type="region of interest" description="Disordered" evidence="1">
    <location>
        <begin position="24"/>
        <end position="85"/>
    </location>
</feature>
<keyword evidence="5" id="KW-1185">Reference proteome</keyword>
<evidence type="ECO:0000313" key="3">
    <source>
        <dbReference type="EMBL" id="QPS01261.1"/>
    </source>
</evidence>
<dbReference type="KEGG" id="aun:AWM73_02240"/>
<sequence length="191" mass="21989">MDKAEWRQLFKEVKLAWSLIKEEIAHSDNQGDPALQDEEGQKEENSQVIVSEDEAREEISPKSQQDSSRPPHLTKSNRQSIALERDKQDLKAKILKLADEAEDLALDKEQAEPKQTNAVDFDLIAKDEQAFKDYLGRELRETYADLDDFQDLPLTAEEQPSVLTTAKPRLSKENLDQAIRYKEILDRPKGW</sequence>
<reference evidence="3 4" key="1">
    <citation type="submission" date="2020-12" db="EMBL/GenBank/DDBJ databases">
        <title>FDA dAtabase for Regulatory Grade micrObial Sequences (FDA-ARGOS): Supporting development and validation of Infectious Disease Dx tests.</title>
        <authorList>
            <person name="Sproer C."/>
            <person name="Gronow S."/>
            <person name="Severitt S."/>
            <person name="Schroder I."/>
            <person name="Tallon L."/>
            <person name="Sadzewicz L."/>
            <person name="Zhao X."/>
            <person name="Boylan J."/>
            <person name="Ott S."/>
            <person name="Bowen H."/>
            <person name="Vavikolanu K."/>
            <person name="Mehta A."/>
            <person name="Aluvathingal J."/>
            <person name="Nadendla S."/>
            <person name="Lowell S."/>
            <person name="Myers T."/>
            <person name="Yan Y."/>
            <person name="Sichtig H."/>
        </authorList>
    </citation>
    <scope>NUCLEOTIDE SEQUENCE [LARGE SCALE GENOMIC DNA]</scope>
    <source>
        <strain evidence="3 4">FDAARGOS_911</strain>
    </source>
</reference>